<proteinExistence type="predicted"/>
<name>A0AA36CNE3_9BILA</name>
<feature type="non-terminal residue" evidence="1">
    <location>
        <position position="1"/>
    </location>
</feature>
<reference evidence="1" key="1">
    <citation type="submission" date="2023-06" db="EMBL/GenBank/DDBJ databases">
        <authorList>
            <person name="Delattre M."/>
        </authorList>
    </citation>
    <scope>NUCLEOTIDE SEQUENCE</scope>
    <source>
        <strain evidence="1">AF72</strain>
    </source>
</reference>
<dbReference type="AlphaFoldDB" id="A0AA36CNE3"/>
<sequence>MSFDVAKKRFESEGDEIAFINRFLAPAAAQMVLFGYSSRENVGGGPVRDALDVLRGSFGTGQMAETAEEFKAMLRAERQLARQPTRPEYILPEKLRELLNAQIGPNDEATAFRHTQFSEKNDSHEATRFDHIHIYVAQNCRGVGIHVVKARNGHKLVKERDECVPIPWR</sequence>
<keyword evidence="2" id="KW-1185">Reference proteome</keyword>
<evidence type="ECO:0000313" key="2">
    <source>
        <dbReference type="Proteomes" id="UP001177023"/>
    </source>
</evidence>
<dbReference type="EMBL" id="CATQJA010002595">
    <property type="protein sequence ID" value="CAJ0572304.1"/>
    <property type="molecule type" value="Genomic_DNA"/>
</dbReference>
<evidence type="ECO:0000313" key="1">
    <source>
        <dbReference type="EMBL" id="CAJ0572304.1"/>
    </source>
</evidence>
<accession>A0AA36CNE3</accession>
<organism evidence="1 2">
    <name type="scientific">Mesorhabditis spiculigera</name>
    <dbReference type="NCBI Taxonomy" id="96644"/>
    <lineage>
        <taxon>Eukaryota</taxon>
        <taxon>Metazoa</taxon>
        <taxon>Ecdysozoa</taxon>
        <taxon>Nematoda</taxon>
        <taxon>Chromadorea</taxon>
        <taxon>Rhabditida</taxon>
        <taxon>Rhabditina</taxon>
        <taxon>Rhabditomorpha</taxon>
        <taxon>Rhabditoidea</taxon>
        <taxon>Rhabditidae</taxon>
        <taxon>Mesorhabditinae</taxon>
        <taxon>Mesorhabditis</taxon>
    </lineage>
</organism>
<protein>
    <submittedName>
        <fullName evidence="1">Uncharacterized protein</fullName>
    </submittedName>
</protein>
<dbReference type="Proteomes" id="UP001177023">
    <property type="component" value="Unassembled WGS sequence"/>
</dbReference>
<comment type="caution">
    <text evidence="1">The sequence shown here is derived from an EMBL/GenBank/DDBJ whole genome shotgun (WGS) entry which is preliminary data.</text>
</comment>
<gene>
    <name evidence="1" type="ORF">MSPICULIGERA_LOCUS10693</name>
</gene>